<evidence type="ECO:0000256" key="1">
    <source>
        <dbReference type="SAM" id="Phobius"/>
    </source>
</evidence>
<proteinExistence type="predicted"/>
<evidence type="ECO:0008006" key="4">
    <source>
        <dbReference type="Google" id="ProtNLM"/>
    </source>
</evidence>
<feature type="transmembrane region" description="Helical" evidence="1">
    <location>
        <begin position="230"/>
        <end position="253"/>
    </location>
</feature>
<keyword evidence="1" id="KW-0812">Transmembrane</keyword>
<keyword evidence="1" id="KW-1133">Transmembrane helix</keyword>
<evidence type="ECO:0000313" key="3">
    <source>
        <dbReference type="Proteomes" id="UP001596026"/>
    </source>
</evidence>
<gene>
    <name evidence="2" type="ORF">ACFO3L_09865</name>
</gene>
<name>A0ABV9M7F4_9ENTE</name>
<dbReference type="Proteomes" id="UP001596026">
    <property type="component" value="Unassembled WGS sequence"/>
</dbReference>
<dbReference type="RefSeq" id="WP_379966761.1">
    <property type="nucleotide sequence ID" value="NZ_JBHSGT010000061.1"/>
</dbReference>
<accession>A0ABV9M7F4</accession>
<comment type="caution">
    <text evidence="2">The sequence shown here is derived from an EMBL/GenBank/DDBJ whole genome shotgun (WGS) entry which is preliminary data.</text>
</comment>
<dbReference type="EMBL" id="JBHSGT010000061">
    <property type="protein sequence ID" value="MFC4710904.1"/>
    <property type="molecule type" value="Genomic_DNA"/>
</dbReference>
<organism evidence="2 3">
    <name type="scientific">Enterococcus eurekensis</name>
    <dbReference type="NCBI Taxonomy" id="1159753"/>
    <lineage>
        <taxon>Bacteria</taxon>
        <taxon>Bacillati</taxon>
        <taxon>Bacillota</taxon>
        <taxon>Bacilli</taxon>
        <taxon>Lactobacillales</taxon>
        <taxon>Enterococcaceae</taxon>
        <taxon>Enterococcus</taxon>
    </lineage>
</organism>
<reference evidence="3" key="1">
    <citation type="journal article" date="2019" name="Int. J. Syst. Evol. Microbiol.">
        <title>The Global Catalogue of Microorganisms (GCM) 10K type strain sequencing project: providing services to taxonomists for standard genome sequencing and annotation.</title>
        <authorList>
            <consortium name="The Broad Institute Genomics Platform"/>
            <consortium name="The Broad Institute Genome Sequencing Center for Infectious Disease"/>
            <person name="Wu L."/>
            <person name="Ma J."/>
        </authorList>
    </citation>
    <scope>NUCLEOTIDE SEQUENCE [LARGE SCALE GENOMIC DNA]</scope>
    <source>
        <strain evidence="3">CGMCC 1.19061</strain>
    </source>
</reference>
<keyword evidence="1" id="KW-0472">Membrane</keyword>
<sequence>MTIRNIFKQSISDLNKPNEKQMPKEDLTSNEKKQLFLRTKMYVILQEIMEELSQNFEENEAIAGYLAFSNEENSTSGTMGWAGMMQVTTPRGRDYLNTFHELRGHRLLVFTNKKMYFMVVLEFIEKNLFYTYDYNTIKKIKFKKSQTSYREWRSIGRFEKEESIHYTLDFQAGNRIFTEILTEKDGEAFLELHEKIPALNAIELTNKATRNSFLSYVFSNINFSVKTVTILSWLFFGALFLYFVYVAMMIYFYP</sequence>
<evidence type="ECO:0000313" key="2">
    <source>
        <dbReference type="EMBL" id="MFC4710904.1"/>
    </source>
</evidence>
<protein>
    <recommendedName>
        <fullName evidence="4">YokE-like PH domain-containing protein</fullName>
    </recommendedName>
</protein>
<keyword evidence="3" id="KW-1185">Reference proteome</keyword>